<dbReference type="Proteomes" id="UP000279236">
    <property type="component" value="Unassembled WGS sequence"/>
</dbReference>
<dbReference type="GeneID" id="39592054"/>
<evidence type="ECO:0000313" key="2">
    <source>
        <dbReference type="EMBL" id="RSH82531.1"/>
    </source>
</evidence>
<evidence type="ECO:0000259" key="1">
    <source>
        <dbReference type="Pfam" id="PF01814"/>
    </source>
</evidence>
<dbReference type="Pfam" id="PF01814">
    <property type="entry name" value="Hemerythrin"/>
    <property type="match status" value="1"/>
</dbReference>
<accession>A0A427XUV9</accession>
<dbReference type="EMBL" id="RSCE01000005">
    <property type="protein sequence ID" value="RSH82531.1"/>
    <property type="molecule type" value="Genomic_DNA"/>
</dbReference>
<dbReference type="RefSeq" id="XP_028476763.1">
    <property type="nucleotide sequence ID" value="XM_028622870.1"/>
</dbReference>
<dbReference type="AlphaFoldDB" id="A0A427XUV9"/>
<evidence type="ECO:0000313" key="3">
    <source>
        <dbReference type="Proteomes" id="UP000279236"/>
    </source>
</evidence>
<organism evidence="2 3">
    <name type="scientific">Apiotrichum porosum</name>
    <dbReference type="NCBI Taxonomy" id="105984"/>
    <lineage>
        <taxon>Eukaryota</taxon>
        <taxon>Fungi</taxon>
        <taxon>Dikarya</taxon>
        <taxon>Basidiomycota</taxon>
        <taxon>Agaricomycotina</taxon>
        <taxon>Tremellomycetes</taxon>
        <taxon>Trichosporonales</taxon>
        <taxon>Trichosporonaceae</taxon>
        <taxon>Apiotrichum</taxon>
    </lineage>
</organism>
<dbReference type="PANTHER" id="PTHR38048">
    <property type="entry name" value="EXPRESSED PROTEIN"/>
    <property type="match status" value="1"/>
</dbReference>
<comment type="caution">
    <text evidence="2">The sequence shown here is derived from an EMBL/GenBank/DDBJ whole genome shotgun (WGS) entry which is preliminary data.</text>
</comment>
<proteinExistence type="predicted"/>
<feature type="domain" description="Hemerythrin-like" evidence="1">
    <location>
        <begin position="116"/>
        <end position="214"/>
    </location>
</feature>
<protein>
    <recommendedName>
        <fullName evidence="1">Hemerythrin-like domain-containing protein</fullName>
    </recommendedName>
</protein>
<dbReference type="PANTHER" id="PTHR38048:SF1">
    <property type="entry name" value="HEMERYTHRIN-LIKE DOMAIN-CONTAINING PROTEIN"/>
    <property type="match status" value="1"/>
</dbReference>
<dbReference type="STRING" id="105984.A0A427XUV9"/>
<dbReference type="OrthoDB" id="10044044at2759"/>
<dbReference type="Gene3D" id="1.20.120.520">
    <property type="entry name" value="nmb1532 protein domain like"/>
    <property type="match status" value="1"/>
</dbReference>
<gene>
    <name evidence="2" type="ORF">EHS24_007511</name>
</gene>
<dbReference type="InterPro" id="IPR012312">
    <property type="entry name" value="Hemerythrin-like"/>
</dbReference>
<name>A0A427XUV9_9TREE</name>
<reference evidence="2 3" key="1">
    <citation type="submission" date="2018-11" db="EMBL/GenBank/DDBJ databases">
        <title>Genome sequence of Apiotrichum porosum DSM 27194.</title>
        <authorList>
            <person name="Aliyu H."/>
            <person name="Gorte O."/>
            <person name="Ochsenreither K."/>
        </authorList>
    </citation>
    <scope>NUCLEOTIDE SEQUENCE [LARGE SCALE GENOMIC DNA]</scope>
    <source>
        <strain evidence="2 3">DSM 27194</strain>
    </source>
</reference>
<sequence>MSAVTVPVSPTPADWDESKGSFAVWNHLADSMTRFHNHFSWEYDEAYKVGNRHVWIPSSVWVERMASDCGYGCGRRCDDILFIHPNPERHSLTPPQNAGNRFINDGQLLRYLRESETLAHHLDMHHRIEEAYIFPLLAKRMPQFADGAGSRKGAHIVSHAQIHEADANGGLAAERYQKYLAQSKADPKSYSAEGMRDTLDSFRKVLFDHLRDEVHDLGAESVQAHGFTLEEIKRFPM</sequence>
<dbReference type="InterPro" id="IPR053206">
    <property type="entry name" value="Dimeric_xanthone_biosynth"/>
</dbReference>
<keyword evidence="3" id="KW-1185">Reference proteome</keyword>